<proteinExistence type="inferred from homology"/>
<evidence type="ECO:0000256" key="6">
    <source>
        <dbReference type="RuleBase" id="RU364043"/>
    </source>
</evidence>
<keyword evidence="9" id="KW-1185">Reference proteome</keyword>
<dbReference type="SUPFAM" id="SSF55811">
    <property type="entry name" value="Nudix"/>
    <property type="match status" value="1"/>
</dbReference>
<comment type="cofactor">
    <cofactor evidence="1 6">
        <name>Mg(2+)</name>
        <dbReference type="ChEBI" id="CHEBI:18420"/>
    </cofactor>
</comment>
<evidence type="ECO:0000256" key="4">
    <source>
        <dbReference type="ARBA" id="ARBA00015552"/>
    </source>
</evidence>
<evidence type="ECO:0000256" key="2">
    <source>
        <dbReference type="ARBA" id="ARBA00007608"/>
    </source>
</evidence>
<evidence type="ECO:0000313" key="9">
    <source>
        <dbReference type="Proteomes" id="UP001548189"/>
    </source>
</evidence>
<dbReference type="InterPro" id="IPR033713">
    <property type="entry name" value="NudJ"/>
</dbReference>
<dbReference type="PANTHER" id="PTHR43222">
    <property type="entry name" value="NUDIX HYDROLASE 23"/>
    <property type="match status" value="1"/>
</dbReference>
<dbReference type="InterPro" id="IPR000086">
    <property type="entry name" value="NUDIX_hydrolase_dom"/>
</dbReference>
<sequence length="168" mass="19014">MDSIHVTVAAIIRRNNQYLLVKETASSGEIVFNQPAGHVELNESIIDAVIREVKEETGLDFTPTALVGTYLLSPATNGKTYLRFCFTGKTPDDQEPSPQDDEILENCWFTANEIGQFSREELRSALVLKCIQDYQNGIRMPLESLFFSEDEVALGKQCFEYLNKNSRR</sequence>
<gene>
    <name evidence="6" type="primary">nudJ</name>
    <name evidence="8" type="ORF">ABVT43_01225</name>
</gene>
<feature type="domain" description="Nudix hydrolase" evidence="7">
    <location>
        <begin position="3"/>
        <end position="135"/>
    </location>
</feature>
<dbReference type="Pfam" id="PF00293">
    <property type="entry name" value="NUDIX"/>
    <property type="match status" value="1"/>
</dbReference>
<dbReference type="CDD" id="cd03675">
    <property type="entry name" value="NUDIX_Hydrolase"/>
    <property type="match status" value="1"/>
</dbReference>
<dbReference type="PANTHER" id="PTHR43222:SF11">
    <property type="entry name" value="PHOSPHATASE NUDJ"/>
    <property type="match status" value="1"/>
</dbReference>
<comment type="similarity">
    <text evidence="2 6">Belongs to the Nudix hydrolase family. NudJ subfamily.</text>
</comment>
<keyword evidence="6" id="KW-0460">Magnesium</keyword>
<comment type="caution">
    <text evidence="8">The sequence shown here is derived from an EMBL/GenBank/DDBJ whole genome shotgun (WGS) entry which is preliminary data.</text>
</comment>
<dbReference type="Gene3D" id="3.90.79.10">
    <property type="entry name" value="Nucleoside Triphosphate Pyrophosphohydrolase"/>
    <property type="match status" value="1"/>
</dbReference>
<dbReference type="GO" id="GO:0016787">
    <property type="term" value="F:hydrolase activity"/>
    <property type="evidence" value="ECO:0007669"/>
    <property type="project" value="UniProtKB-KW"/>
</dbReference>
<dbReference type="InterPro" id="IPR020084">
    <property type="entry name" value="NUDIX_hydrolase_CS"/>
</dbReference>
<keyword evidence="5 6" id="KW-0378">Hydrolase</keyword>
<dbReference type="PROSITE" id="PS00893">
    <property type="entry name" value="NUDIX_BOX"/>
    <property type="match status" value="1"/>
</dbReference>
<evidence type="ECO:0000313" key="8">
    <source>
        <dbReference type="EMBL" id="MET1253735.1"/>
    </source>
</evidence>
<evidence type="ECO:0000256" key="5">
    <source>
        <dbReference type="ARBA" id="ARBA00022801"/>
    </source>
</evidence>
<dbReference type="RefSeq" id="WP_353873277.1">
    <property type="nucleotide sequence ID" value="NZ_JBEVCJ010000001.1"/>
</dbReference>
<protein>
    <recommendedName>
        <fullName evidence="4 6">Phosphatase NudJ</fullName>
        <ecNumber evidence="6">3.6.1.-</ecNumber>
    </recommendedName>
</protein>
<dbReference type="PROSITE" id="PS51462">
    <property type="entry name" value="NUDIX"/>
    <property type="match status" value="1"/>
</dbReference>
<dbReference type="EC" id="3.6.1.-" evidence="6"/>
<evidence type="ECO:0000256" key="1">
    <source>
        <dbReference type="ARBA" id="ARBA00001946"/>
    </source>
</evidence>
<dbReference type="EMBL" id="JBEVCJ010000001">
    <property type="protein sequence ID" value="MET1253735.1"/>
    <property type="molecule type" value="Genomic_DNA"/>
</dbReference>
<reference evidence="8 9" key="1">
    <citation type="submission" date="2024-06" db="EMBL/GenBank/DDBJ databases">
        <authorList>
            <person name="Li F."/>
        </authorList>
    </citation>
    <scope>NUCLEOTIDE SEQUENCE [LARGE SCALE GENOMIC DNA]</scope>
    <source>
        <strain evidence="8 9">GXAS 311</strain>
    </source>
</reference>
<evidence type="ECO:0000256" key="3">
    <source>
        <dbReference type="ARBA" id="ARBA00011245"/>
    </source>
</evidence>
<organism evidence="8 9">
    <name type="scientific">Aliikangiella maris</name>
    <dbReference type="NCBI Taxonomy" id="3162458"/>
    <lineage>
        <taxon>Bacteria</taxon>
        <taxon>Pseudomonadati</taxon>
        <taxon>Pseudomonadota</taxon>
        <taxon>Gammaproteobacteria</taxon>
        <taxon>Oceanospirillales</taxon>
        <taxon>Pleioneaceae</taxon>
        <taxon>Aliikangiella</taxon>
    </lineage>
</organism>
<evidence type="ECO:0000259" key="7">
    <source>
        <dbReference type="PROSITE" id="PS51462"/>
    </source>
</evidence>
<dbReference type="Proteomes" id="UP001548189">
    <property type="component" value="Unassembled WGS sequence"/>
</dbReference>
<dbReference type="InterPro" id="IPR015797">
    <property type="entry name" value="NUDIX_hydrolase-like_dom_sf"/>
</dbReference>
<name>A0ABV2BP70_9GAMM</name>
<accession>A0ABV2BP70</accession>
<comment type="subunit">
    <text evidence="3 6">Monomer.</text>
</comment>